<dbReference type="EMBL" id="JACEEZ010022659">
    <property type="protein sequence ID" value="KAG0712201.1"/>
    <property type="molecule type" value="Genomic_DNA"/>
</dbReference>
<dbReference type="OrthoDB" id="6343855at2759"/>
<sequence length="406" mass="45332">MTLLTVALLVTLAGTARAAPGKEVKGIDISGIDVTDHLEKLSESRYPKEENQANRDSVRDYIADRMQYYGLHVEQQKFNTTVNKDEKGITSEQIQVEGTNVIGIQRAVTKSPGGVIVVGADYDSNGVSDPMFRNGAGLAALLEVARLYTVNEAWSGRYAANYTTVFVAFDINTKLHQASPGQPGGHFFIREWLWPFIDHNVTFFGGAVILDSIMNVNYNDNSQTLSNEFQNLFPEMQTRVEEGGNKGDFLAMVSMGNKDDTVKLRDQFSGNYNKARKAERFRLEDMQLRNGMAFDTIVQQFVKSENIHFWTFKDENEKTVLLPAILLTDTATFRTDPASTCASVPCRPKDLLTEDRIEFVDKTVEATVHFLFSRQATLLPEQPSAASSLQSSFLTVAMVCLARLYM</sequence>
<name>A0A8J5CG60_CHIOP</name>
<evidence type="ECO:0000313" key="4">
    <source>
        <dbReference type="Proteomes" id="UP000770661"/>
    </source>
</evidence>
<gene>
    <name evidence="3" type="ORF">GWK47_019011</name>
</gene>
<dbReference type="GO" id="GO:0006508">
    <property type="term" value="P:proteolysis"/>
    <property type="evidence" value="ECO:0007669"/>
    <property type="project" value="InterPro"/>
</dbReference>
<comment type="caution">
    <text evidence="3">The sequence shown here is derived from an EMBL/GenBank/DDBJ whole genome shotgun (WGS) entry which is preliminary data.</text>
</comment>
<feature type="signal peptide" evidence="2">
    <location>
        <begin position="1"/>
        <end position="18"/>
    </location>
</feature>
<dbReference type="Gene3D" id="3.40.630.10">
    <property type="entry name" value="Zn peptidases"/>
    <property type="match status" value="1"/>
</dbReference>
<dbReference type="InterPro" id="IPR045175">
    <property type="entry name" value="M28_fam"/>
</dbReference>
<protein>
    <recommendedName>
        <fullName evidence="5">Peptidase M28 domain-containing protein</fullName>
    </recommendedName>
</protein>
<reference evidence="3" key="1">
    <citation type="submission" date="2020-07" db="EMBL/GenBank/DDBJ databases">
        <title>The High-quality genome of the commercially important snow crab, Chionoecetes opilio.</title>
        <authorList>
            <person name="Jeong J.-H."/>
            <person name="Ryu S."/>
        </authorList>
    </citation>
    <scope>NUCLEOTIDE SEQUENCE</scope>
    <source>
        <strain evidence="3">MADBK_172401_WGS</strain>
        <tissue evidence="3">Digestive gland</tissue>
    </source>
</reference>
<evidence type="ECO:0000256" key="1">
    <source>
        <dbReference type="ARBA" id="ARBA00005634"/>
    </source>
</evidence>
<dbReference type="SUPFAM" id="SSF53187">
    <property type="entry name" value="Zn-dependent exopeptidases"/>
    <property type="match status" value="1"/>
</dbReference>
<dbReference type="Proteomes" id="UP000770661">
    <property type="component" value="Unassembled WGS sequence"/>
</dbReference>
<evidence type="ECO:0008006" key="5">
    <source>
        <dbReference type="Google" id="ProtNLM"/>
    </source>
</evidence>
<keyword evidence="4" id="KW-1185">Reference proteome</keyword>
<dbReference type="AlphaFoldDB" id="A0A8J5CG60"/>
<evidence type="ECO:0000256" key="2">
    <source>
        <dbReference type="SAM" id="SignalP"/>
    </source>
</evidence>
<feature type="chain" id="PRO_5035174412" description="Peptidase M28 domain-containing protein" evidence="2">
    <location>
        <begin position="19"/>
        <end position="406"/>
    </location>
</feature>
<dbReference type="PANTHER" id="PTHR12147:SF26">
    <property type="entry name" value="PEPTIDASE M28 DOMAIN-CONTAINING PROTEIN"/>
    <property type="match status" value="1"/>
</dbReference>
<organism evidence="3 4">
    <name type="scientific">Chionoecetes opilio</name>
    <name type="common">Atlantic snow crab</name>
    <name type="synonym">Cancer opilio</name>
    <dbReference type="NCBI Taxonomy" id="41210"/>
    <lineage>
        <taxon>Eukaryota</taxon>
        <taxon>Metazoa</taxon>
        <taxon>Ecdysozoa</taxon>
        <taxon>Arthropoda</taxon>
        <taxon>Crustacea</taxon>
        <taxon>Multicrustacea</taxon>
        <taxon>Malacostraca</taxon>
        <taxon>Eumalacostraca</taxon>
        <taxon>Eucarida</taxon>
        <taxon>Decapoda</taxon>
        <taxon>Pleocyemata</taxon>
        <taxon>Brachyura</taxon>
        <taxon>Eubrachyura</taxon>
        <taxon>Majoidea</taxon>
        <taxon>Majidae</taxon>
        <taxon>Chionoecetes</taxon>
    </lineage>
</organism>
<dbReference type="GO" id="GO:0008235">
    <property type="term" value="F:metalloexopeptidase activity"/>
    <property type="evidence" value="ECO:0007669"/>
    <property type="project" value="InterPro"/>
</dbReference>
<keyword evidence="2" id="KW-0732">Signal</keyword>
<comment type="similarity">
    <text evidence="1">Belongs to the peptidase M28 family. M28B subfamily.</text>
</comment>
<proteinExistence type="inferred from homology"/>
<evidence type="ECO:0000313" key="3">
    <source>
        <dbReference type="EMBL" id="KAG0712201.1"/>
    </source>
</evidence>
<accession>A0A8J5CG60</accession>
<dbReference type="PANTHER" id="PTHR12147">
    <property type="entry name" value="METALLOPEPTIDASE M28 FAMILY MEMBER"/>
    <property type="match status" value="1"/>
</dbReference>